<evidence type="ECO:0000313" key="15">
    <source>
        <dbReference type="Proteomes" id="UP000001208"/>
    </source>
</evidence>
<dbReference type="SUPFAM" id="SSF54292">
    <property type="entry name" value="2Fe-2S ferredoxin-like"/>
    <property type="match status" value="1"/>
</dbReference>
<comment type="cofactor">
    <cofactor evidence="11">
        <name>[4Fe-4S] cluster</name>
        <dbReference type="ChEBI" id="CHEBI:49883"/>
    </cofactor>
    <text evidence="11">Binds 1 [4Fe-4S] cluster.</text>
</comment>
<keyword evidence="4" id="KW-0816">Tricarboxylic acid cycle</keyword>
<dbReference type="Pfam" id="PF13085">
    <property type="entry name" value="Fer2_3"/>
    <property type="match status" value="1"/>
</dbReference>
<dbReference type="CDD" id="cd00207">
    <property type="entry name" value="fer2"/>
    <property type="match status" value="1"/>
</dbReference>
<dbReference type="EC" id="1.3.5.1" evidence="11"/>
<dbReference type="RefSeq" id="WP_012498719.1">
    <property type="nucleotide sequence ID" value="NC_011026.1"/>
</dbReference>
<keyword evidence="3 11" id="KW-0004">4Fe-4S</keyword>
<evidence type="ECO:0000256" key="7">
    <source>
        <dbReference type="ARBA" id="ARBA00023002"/>
    </source>
</evidence>
<dbReference type="PROSITE" id="PS51379">
    <property type="entry name" value="4FE4S_FER_2"/>
    <property type="match status" value="1"/>
</dbReference>
<dbReference type="Proteomes" id="UP000001208">
    <property type="component" value="Chromosome"/>
</dbReference>
<dbReference type="InterPro" id="IPR004489">
    <property type="entry name" value="Succ_DH/fum_Rdtase_Fe-S"/>
</dbReference>
<dbReference type="GO" id="GO:0008177">
    <property type="term" value="F:succinate dehydrogenase (quinone) activity"/>
    <property type="evidence" value="ECO:0007669"/>
    <property type="project" value="UniProtKB-EC"/>
</dbReference>
<dbReference type="PANTHER" id="PTHR11921">
    <property type="entry name" value="SUCCINATE DEHYDROGENASE IRON-SULFUR PROTEIN"/>
    <property type="match status" value="1"/>
</dbReference>
<feature type="domain" description="2Fe-2S ferredoxin-type" evidence="12">
    <location>
        <begin position="5"/>
        <end position="100"/>
    </location>
</feature>
<comment type="pathway">
    <text evidence="1">Carbohydrate metabolism; tricarboxylic acid cycle; fumarate from succinate (bacterial route): step 1/1.</text>
</comment>
<accession>B3QSZ2</accession>
<evidence type="ECO:0000256" key="4">
    <source>
        <dbReference type="ARBA" id="ARBA00022532"/>
    </source>
</evidence>
<keyword evidence="8 11" id="KW-0408">Iron</keyword>
<name>B3QSZ2_CHLT3</name>
<dbReference type="InterPro" id="IPR025192">
    <property type="entry name" value="Succ_DH/fum_Rdtase_N"/>
</dbReference>
<organism evidence="14 15">
    <name type="scientific">Chloroherpeton thalassium (strain ATCC 35110 / GB-78)</name>
    <dbReference type="NCBI Taxonomy" id="517418"/>
    <lineage>
        <taxon>Bacteria</taxon>
        <taxon>Pseudomonadati</taxon>
        <taxon>Chlorobiota</taxon>
        <taxon>Chlorobiia</taxon>
        <taxon>Chlorobiales</taxon>
        <taxon>Chloroherpetonaceae</taxon>
        <taxon>Chloroherpeton</taxon>
    </lineage>
</organism>
<dbReference type="InterPro" id="IPR017900">
    <property type="entry name" value="4Fe4S_Fe_S_CS"/>
</dbReference>
<dbReference type="Gene3D" id="3.10.20.30">
    <property type="match status" value="1"/>
</dbReference>
<dbReference type="NCBIfam" id="TIGR00384">
    <property type="entry name" value="dhsB"/>
    <property type="match status" value="1"/>
</dbReference>
<evidence type="ECO:0000313" key="14">
    <source>
        <dbReference type="EMBL" id="ACF12635.1"/>
    </source>
</evidence>
<comment type="cofactor">
    <cofactor evidence="11">
        <name>[2Fe-2S] cluster</name>
        <dbReference type="ChEBI" id="CHEBI:190135"/>
    </cofactor>
    <text evidence="11">Binds 1 [2Fe-2S] cluster.</text>
</comment>
<comment type="catalytic activity">
    <reaction evidence="11">
        <text>a menaquinone + succinate = a menaquinol + fumarate</text>
        <dbReference type="Rhea" id="RHEA:27834"/>
        <dbReference type="Rhea" id="RHEA-COMP:9537"/>
        <dbReference type="Rhea" id="RHEA-COMP:9539"/>
        <dbReference type="ChEBI" id="CHEBI:16374"/>
        <dbReference type="ChEBI" id="CHEBI:18151"/>
        <dbReference type="ChEBI" id="CHEBI:29806"/>
        <dbReference type="ChEBI" id="CHEBI:30031"/>
        <dbReference type="EC" id="1.3.5.1"/>
    </reaction>
</comment>
<dbReference type="InterPro" id="IPR009051">
    <property type="entry name" value="Helical_ferredxn"/>
</dbReference>
<dbReference type="GO" id="GO:0009055">
    <property type="term" value="F:electron transfer activity"/>
    <property type="evidence" value="ECO:0007669"/>
    <property type="project" value="InterPro"/>
</dbReference>
<evidence type="ECO:0000259" key="12">
    <source>
        <dbReference type="PROSITE" id="PS51085"/>
    </source>
</evidence>
<dbReference type="KEGG" id="cts:Ctha_0164"/>
<comment type="cofactor">
    <cofactor evidence="11">
        <name>[3Fe-4S] cluster</name>
        <dbReference type="ChEBI" id="CHEBI:21137"/>
    </cofactor>
    <text evidence="11">Binds 1 [3Fe-4S] cluster.</text>
</comment>
<dbReference type="HOGENOM" id="CLU_044838_3_3_10"/>
<dbReference type="InterPro" id="IPR012675">
    <property type="entry name" value="Beta-grasp_dom_sf"/>
</dbReference>
<dbReference type="EMBL" id="CP001100">
    <property type="protein sequence ID" value="ACF12635.1"/>
    <property type="molecule type" value="Genomic_DNA"/>
</dbReference>
<protein>
    <recommendedName>
        <fullName evidence="11">Fumarate reductase iron-sulfur subunit</fullName>
        <ecNumber evidence="11">1.3.5.1</ecNumber>
    </recommendedName>
</protein>
<dbReference type="AlphaFoldDB" id="B3QSZ2"/>
<feature type="domain" description="4Fe-4S ferredoxin-type" evidence="13">
    <location>
        <begin position="146"/>
        <end position="175"/>
    </location>
</feature>
<keyword evidence="7 14" id="KW-0560">Oxidoreductase</keyword>
<dbReference type="InterPro" id="IPR050573">
    <property type="entry name" value="SDH/FRD_Iron-Sulfur"/>
</dbReference>
<dbReference type="GO" id="GO:0006099">
    <property type="term" value="P:tricarboxylic acid cycle"/>
    <property type="evidence" value="ECO:0007669"/>
    <property type="project" value="UniProtKB-KW"/>
</dbReference>
<evidence type="ECO:0000259" key="13">
    <source>
        <dbReference type="PROSITE" id="PS51379"/>
    </source>
</evidence>
<gene>
    <name evidence="14" type="ordered locus">Ctha_0164</name>
</gene>
<dbReference type="InterPro" id="IPR017896">
    <property type="entry name" value="4Fe4S_Fe-S-bd"/>
</dbReference>
<keyword evidence="5 11" id="KW-0001">2Fe-2S</keyword>
<dbReference type="InterPro" id="IPR006058">
    <property type="entry name" value="2Fe2S_fd_BS"/>
</dbReference>
<dbReference type="PANTHER" id="PTHR11921:SF29">
    <property type="entry name" value="SUCCINATE DEHYDROGENASE [UBIQUINONE] IRON-SULFUR SUBUNIT, MITOCHONDRIAL"/>
    <property type="match status" value="1"/>
</dbReference>
<dbReference type="PROSITE" id="PS51085">
    <property type="entry name" value="2FE2S_FER_2"/>
    <property type="match status" value="1"/>
</dbReference>
<dbReference type="STRING" id="517418.Ctha_0164"/>
<reference evidence="14 15" key="1">
    <citation type="submission" date="2008-06" db="EMBL/GenBank/DDBJ databases">
        <title>Complete sequence of Chloroherpeton thalassium ATCC 35110.</title>
        <authorList>
            <consortium name="US DOE Joint Genome Institute"/>
            <person name="Lucas S."/>
            <person name="Copeland A."/>
            <person name="Lapidus A."/>
            <person name="Glavina del Rio T."/>
            <person name="Dalin E."/>
            <person name="Tice H."/>
            <person name="Bruce D."/>
            <person name="Goodwin L."/>
            <person name="Pitluck S."/>
            <person name="Schmutz J."/>
            <person name="Larimer F."/>
            <person name="Land M."/>
            <person name="Hauser L."/>
            <person name="Kyrpides N."/>
            <person name="Mikhailova N."/>
            <person name="Liu Z."/>
            <person name="Li T."/>
            <person name="Zhao F."/>
            <person name="Overmann J."/>
            <person name="Bryant D.A."/>
            <person name="Richardson P."/>
        </authorList>
    </citation>
    <scope>NUCLEOTIDE SEQUENCE [LARGE SCALE GENOMIC DNA]</scope>
    <source>
        <strain evidence="15">ATCC 35110 / GB-78</strain>
    </source>
</reference>
<evidence type="ECO:0000256" key="8">
    <source>
        <dbReference type="ARBA" id="ARBA00023004"/>
    </source>
</evidence>
<dbReference type="Gene3D" id="1.10.1060.10">
    <property type="entry name" value="Alpha-helical ferredoxin"/>
    <property type="match status" value="1"/>
</dbReference>
<evidence type="ECO:0000256" key="5">
    <source>
        <dbReference type="ARBA" id="ARBA00022714"/>
    </source>
</evidence>
<dbReference type="GO" id="GO:0051538">
    <property type="term" value="F:3 iron, 4 sulfur cluster binding"/>
    <property type="evidence" value="ECO:0007669"/>
    <property type="project" value="UniProtKB-KW"/>
</dbReference>
<dbReference type="Pfam" id="PF13183">
    <property type="entry name" value="Fer4_8"/>
    <property type="match status" value="1"/>
</dbReference>
<dbReference type="SUPFAM" id="SSF46548">
    <property type="entry name" value="alpha-helical ferredoxin"/>
    <property type="match status" value="1"/>
</dbReference>
<proteinExistence type="inferred from homology"/>
<dbReference type="InterPro" id="IPR001041">
    <property type="entry name" value="2Fe-2S_ferredoxin-type"/>
</dbReference>
<evidence type="ECO:0000256" key="11">
    <source>
        <dbReference type="RuleBase" id="RU361237"/>
    </source>
</evidence>
<keyword evidence="9 11" id="KW-0411">Iron-sulfur</keyword>
<keyword evidence="15" id="KW-1185">Reference proteome</keyword>
<dbReference type="PROSITE" id="PS00197">
    <property type="entry name" value="2FE2S_FER_1"/>
    <property type="match status" value="1"/>
</dbReference>
<comment type="similarity">
    <text evidence="2 11">Belongs to the succinate dehydrogenase/fumarate reductase iron-sulfur protein family.</text>
</comment>
<evidence type="ECO:0000256" key="3">
    <source>
        <dbReference type="ARBA" id="ARBA00022485"/>
    </source>
</evidence>
<sequence>MKEVKAITFRVFRFNPQIDEHPYYDSFEIPTERGITVLRALDYIKQNLEPRLSFSSFCHAGICGSCSMKINGMAKLACTTQVWDELKNSVEKNVITVEPINNLPALRDLIVDMQPLVRKLETYLGWVEPAMPEQEMGKKECTVSEEEFRVYDPATDCILCGTCLSDCPALKADPDYVSPPVLLRSFRMNADSRDKSEEERLELLGELHGVMDCRGCNRCAFTCVKNIPIMQAIQSLRERVMQKKLSGKS</sequence>
<dbReference type="InterPro" id="IPR036010">
    <property type="entry name" value="2Fe-2S_ferredoxin-like_sf"/>
</dbReference>
<dbReference type="GO" id="GO:0051537">
    <property type="term" value="F:2 iron, 2 sulfur cluster binding"/>
    <property type="evidence" value="ECO:0007669"/>
    <property type="project" value="UniProtKB-KW"/>
</dbReference>
<evidence type="ECO:0000256" key="2">
    <source>
        <dbReference type="ARBA" id="ARBA00009433"/>
    </source>
</evidence>
<dbReference type="OrthoDB" id="9804391at2"/>
<keyword evidence="10 11" id="KW-0003">3Fe-4S</keyword>
<dbReference type="GO" id="GO:0022904">
    <property type="term" value="P:respiratory electron transport chain"/>
    <property type="evidence" value="ECO:0007669"/>
    <property type="project" value="TreeGrafter"/>
</dbReference>
<evidence type="ECO:0000256" key="9">
    <source>
        <dbReference type="ARBA" id="ARBA00023014"/>
    </source>
</evidence>
<dbReference type="PROSITE" id="PS00198">
    <property type="entry name" value="4FE4S_FER_1"/>
    <property type="match status" value="1"/>
</dbReference>
<dbReference type="GO" id="GO:0046872">
    <property type="term" value="F:metal ion binding"/>
    <property type="evidence" value="ECO:0007669"/>
    <property type="project" value="UniProtKB-KW"/>
</dbReference>
<dbReference type="GO" id="GO:0051539">
    <property type="term" value="F:4 iron, 4 sulfur cluster binding"/>
    <property type="evidence" value="ECO:0007669"/>
    <property type="project" value="UniProtKB-KW"/>
</dbReference>
<evidence type="ECO:0000256" key="6">
    <source>
        <dbReference type="ARBA" id="ARBA00022723"/>
    </source>
</evidence>
<dbReference type="eggNOG" id="COG0479">
    <property type="taxonomic scope" value="Bacteria"/>
</dbReference>
<evidence type="ECO:0000256" key="10">
    <source>
        <dbReference type="ARBA" id="ARBA00023291"/>
    </source>
</evidence>
<keyword evidence="6 11" id="KW-0479">Metal-binding</keyword>
<evidence type="ECO:0000256" key="1">
    <source>
        <dbReference type="ARBA" id="ARBA00004894"/>
    </source>
</evidence>